<reference evidence="2" key="3">
    <citation type="submission" date="2022-06" db="EMBL/GenBank/DDBJ databases">
        <title>Isolation of gut microbiota from human fecal samples.</title>
        <authorList>
            <person name="Pamer E.G."/>
            <person name="Barat B."/>
            <person name="Waligurski E."/>
            <person name="Medina S."/>
            <person name="Paddock L."/>
            <person name="Mostad J."/>
        </authorList>
    </citation>
    <scope>NUCLEOTIDE SEQUENCE</scope>
    <source>
        <strain evidence="2">DFI.6.22</strain>
    </source>
</reference>
<sequence length="170" mass="18219">METTAVKLYSTGYREAKTYLAAALFVAGNIVLPQICHLVPQGGLRWLPIYFFTLVGAYKYGWRVGLLTAVLSPAVNSALFGMPAAAMLPVILLKSVLLAVAASLAAWRAGRVTLPLLAGVVLFYQLFGSLGEWAWTGSAAAALQDIRIGLPGMLAQVFAGYAVLRYLLRN</sequence>
<keyword evidence="1" id="KW-0472">Membrane</keyword>
<dbReference type="OrthoDB" id="1004635at2"/>
<name>A0A1Y3QWY3_9BACT</name>
<accession>A0A1Y3QWY3</accession>
<reference evidence="3" key="2">
    <citation type="journal article" date="2018" name="BMC Genomics">
        <title>Whole genome sequencing and function prediction of 133 gut anaerobes isolated from chicken caecum in pure cultures.</title>
        <authorList>
            <person name="Medvecky M."/>
            <person name="Cejkova D."/>
            <person name="Polansky O."/>
            <person name="Karasova D."/>
            <person name="Kubasova T."/>
            <person name="Cizek A."/>
            <person name="Rychlik I."/>
        </authorList>
    </citation>
    <scope>NUCLEOTIDE SEQUENCE</scope>
    <source>
        <strain evidence="3">An90</strain>
    </source>
</reference>
<feature type="transmembrane region" description="Helical" evidence="1">
    <location>
        <begin position="20"/>
        <end position="39"/>
    </location>
</feature>
<proteinExistence type="predicted"/>
<feature type="transmembrane region" description="Helical" evidence="1">
    <location>
        <begin position="86"/>
        <end position="107"/>
    </location>
</feature>
<evidence type="ECO:0000256" key="1">
    <source>
        <dbReference type="SAM" id="Phobius"/>
    </source>
</evidence>
<dbReference type="EMBL" id="NFHB01000006">
    <property type="protein sequence ID" value="OUN02907.1"/>
    <property type="molecule type" value="Genomic_DNA"/>
</dbReference>
<dbReference type="EMBL" id="JANGBQ010000004">
    <property type="protein sequence ID" value="MCQ5082049.1"/>
    <property type="molecule type" value="Genomic_DNA"/>
</dbReference>
<keyword evidence="1" id="KW-0812">Transmembrane</keyword>
<keyword evidence="1" id="KW-1133">Transmembrane helix</keyword>
<evidence type="ECO:0000313" key="4">
    <source>
        <dbReference type="Proteomes" id="UP000195772"/>
    </source>
</evidence>
<dbReference type="eggNOG" id="ENOG502ZP1V">
    <property type="taxonomic scope" value="Bacteria"/>
</dbReference>
<feature type="transmembrane region" description="Helical" evidence="1">
    <location>
        <begin position="148"/>
        <end position="168"/>
    </location>
</feature>
<comment type="caution">
    <text evidence="3">The sequence shown here is derived from an EMBL/GenBank/DDBJ whole genome shotgun (WGS) entry which is preliminary data.</text>
</comment>
<evidence type="ECO:0000313" key="3">
    <source>
        <dbReference type="EMBL" id="OUN02907.1"/>
    </source>
</evidence>
<dbReference type="RefSeq" id="WP_018695645.1">
    <property type="nucleotide sequence ID" value="NZ_AP025562.1"/>
</dbReference>
<feature type="transmembrane region" description="Helical" evidence="1">
    <location>
        <begin position="114"/>
        <end position="136"/>
    </location>
</feature>
<protein>
    <submittedName>
        <fullName evidence="3">ECF transporter S component</fullName>
    </submittedName>
</protein>
<gene>
    <name evidence="3" type="ORF">B5G41_10300</name>
    <name evidence="2" type="ORF">NE651_03990</name>
</gene>
<evidence type="ECO:0000313" key="2">
    <source>
        <dbReference type="EMBL" id="MCQ5082049.1"/>
    </source>
</evidence>
<dbReference type="Gene3D" id="1.10.1760.20">
    <property type="match status" value="1"/>
</dbReference>
<dbReference type="AlphaFoldDB" id="A0A1Y3QWY3"/>
<reference evidence="4" key="1">
    <citation type="submission" date="2017-04" db="EMBL/GenBank/DDBJ databases">
        <title>Function of individual gut microbiota members based on whole genome sequencing of pure cultures obtained from chicken caecum.</title>
        <authorList>
            <person name="Medvecky M."/>
            <person name="Cejkova D."/>
            <person name="Polansky O."/>
            <person name="Karasova D."/>
            <person name="Kubasova T."/>
            <person name="Cizek A."/>
            <person name="Rychlik I."/>
        </authorList>
    </citation>
    <scope>NUCLEOTIDE SEQUENCE [LARGE SCALE GENOMIC DNA]</scope>
    <source>
        <strain evidence="4">An90</strain>
    </source>
</reference>
<dbReference type="Proteomes" id="UP001205035">
    <property type="component" value="Unassembled WGS sequence"/>
</dbReference>
<dbReference type="Proteomes" id="UP000195772">
    <property type="component" value="Unassembled WGS sequence"/>
</dbReference>
<organism evidence="3 4">
    <name type="scientific">Alistipes onderdonkii</name>
    <dbReference type="NCBI Taxonomy" id="328813"/>
    <lineage>
        <taxon>Bacteria</taxon>
        <taxon>Pseudomonadati</taxon>
        <taxon>Bacteroidota</taxon>
        <taxon>Bacteroidia</taxon>
        <taxon>Bacteroidales</taxon>
        <taxon>Rikenellaceae</taxon>
        <taxon>Alistipes</taxon>
    </lineage>
</organism>